<protein>
    <recommendedName>
        <fullName evidence="7">DUF202 domain-containing protein</fullName>
    </recommendedName>
</protein>
<dbReference type="PANTHER" id="PTHR46140:SF1">
    <property type="entry name" value="VACUOLAR TRANSPORTER CHAPERONE COMPLEX SUBUNIT 4-RELATED"/>
    <property type="match status" value="1"/>
</dbReference>
<feature type="region of interest" description="Disordered" evidence="5">
    <location>
        <begin position="243"/>
        <end position="270"/>
    </location>
</feature>
<dbReference type="Pfam" id="PF02656">
    <property type="entry name" value="DUF202"/>
    <property type="match status" value="1"/>
</dbReference>
<keyword evidence="9" id="KW-1185">Reference proteome</keyword>
<feature type="domain" description="DUF202" evidence="7">
    <location>
        <begin position="312"/>
        <end position="372"/>
    </location>
</feature>
<organism evidence="8 9">
    <name type="scientific">Podila minutissima</name>
    <dbReference type="NCBI Taxonomy" id="64525"/>
    <lineage>
        <taxon>Eukaryota</taxon>
        <taxon>Fungi</taxon>
        <taxon>Fungi incertae sedis</taxon>
        <taxon>Mucoromycota</taxon>
        <taxon>Mortierellomycotina</taxon>
        <taxon>Mortierellomycetes</taxon>
        <taxon>Mortierellales</taxon>
        <taxon>Mortierellaceae</taxon>
        <taxon>Podila</taxon>
    </lineage>
</organism>
<reference evidence="8" key="1">
    <citation type="journal article" date="2020" name="Fungal Divers.">
        <title>Resolving the Mortierellaceae phylogeny through synthesis of multi-gene phylogenetics and phylogenomics.</title>
        <authorList>
            <person name="Vandepol N."/>
            <person name="Liber J."/>
            <person name="Desiro A."/>
            <person name="Na H."/>
            <person name="Kennedy M."/>
            <person name="Barry K."/>
            <person name="Grigoriev I.V."/>
            <person name="Miller A.N."/>
            <person name="O'Donnell K."/>
            <person name="Stajich J.E."/>
            <person name="Bonito G."/>
        </authorList>
    </citation>
    <scope>NUCLEOTIDE SEQUENCE</scope>
    <source>
        <strain evidence="8">NVP1</strain>
    </source>
</reference>
<evidence type="ECO:0000313" key="9">
    <source>
        <dbReference type="Proteomes" id="UP000696485"/>
    </source>
</evidence>
<accession>A0A9P5SLL7</accession>
<evidence type="ECO:0000313" key="8">
    <source>
        <dbReference type="EMBL" id="KAF9331021.1"/>
    </source>
</evidence>
<feature type="compositionally biased region" description="Basic and acidic residues" evidence="5">
    <location>
        <begin position="95"/>
        <end position="111"/>
    </location>
</feature>
<evidence type="ECO:0000256" key="5">
    <source>
        <dbReference type="SAM" id="MobiDB-lite"/>
    </source>
</evidence>
<keyword evidence="3 6" id="KW-1133">Transmembrane helix</keyword>
<gene>
    <name evidence="8" type="ORF">BG006_006088</name>
</gene>
<dbReference type="AlphaFoldDB" id="A0A9P5SLL7"/>
<keyword evidence="2 6" id="KW-0812">Transmembrane</keyword>
<dbReference type="EMBL" id="JAAAUY010000354">
    <property type="protein sequence ID" value="KAF9331021.1"/>
    <property type="molecule type" value="Genomic_DNA"/>
</dbReference>
<feature type="region of interest" description="Disordered" evidence="5">
    <location>
        <begin position="286"/>
        <end position="307"/>
    </location>
</feature>
<dbReference type="InterPro" id="IPR003807">
    <property type="entry name" value="DUF202"/>
</dbReference>
<feature type="transmembrane region" description="Helical" evidence="6">
    <location>
        <begin position="318"/>
        <end position="340"/>
    </location>
</feature>
<feature type="compositionally biased region" description="Basic residues" evidence="5">
    <location>
        <begin position="286"/>
        <end position="296"/>
    </location>
</feature>
<dbReference type="Proteomes" id="UP000696485">
    <property type="component" value="Unassembled WGS sequence"/>
</dbReference>
<feature type="compositionally biased region" description="Polar residues" evidence="5">
    <location>
        <begin position="199"/>
        <end position="209"/>
    </location>
</feature>
<comment type="caution">
    <text evidence="8">The sequence shown here is derived from an EMBL/GenBank/DDBJ whole genome shotgun (WGS) entry which is preliminary data.</text>
</comment>
<evidence type="ECO:0000256" key="6">
    <source>
        <dbReference type="SAM" id="Phobius"/>
    </source>
</evidence>
<feature type="region of interest" description="Disordered" evidence="5">
    <location>
        <begin position="1"/>
        <end position="121"/>
    </location>
</feature>
<evidence type="ECO:0000256" key="1">
    <source>
        <dbReference type="ARBA" id="ARBA00004127"/>
    </source>
</evidence>
<feature type="transmembrane region" description="Helical" evidence="6">
    <location>
        <begin position="346"/>
        <end position="367"/>
    </location>
</feature>
<keyword evidence="4 6" id="KW-0472">Membrane</keyword>
<dbReference type="GO" id="GO:0012505">
    <property type="term" value="C:endomembrane system"/>
    <property type="evidence" value="ECO:0007669"/>
    <property type="project" value="UniProtKB-SubCell"/>
</dbReference>
<sequence length="449" mass="48285">MSSSSGPYNTTYQPPPSRQHASGLRRMSLNGSQFLEPEPASPSASTLVGSPMTPRPESRPFSWNVQSGGPPSHLNPSRSATFDPHQRTPALRIHSSTDSRSSSEDGKDHHASAARTLGSQQSQCLGQSWNLSSNNDWDVASSSHVSVMLDDISLESFTPSDLPPKRKEPNGLQRLYKKASMGRGGGRRNNIYNRRDGASTPQSEFGPSSNNSIITLLAQTNTMTTNSSSTTLLGSFGLKKGQNSSFGSHNGKSMDTDSLPESPRPKQTAVDMGADGKMYMKKPKAKKFGVKGKGNKKSGGGDGGNGDRKALFSNERTFIHWIKFGILLGSLGLTLCNFGVVGTLAFYVGATVLLIAMSALGYAATSFHRRDRSLSRRLRGALARKQAKKEAKGAPVEGPLKPATLFPDEICYYDRVGPTILCAALLGAYSLNFYCKFGHEPASFKKCVP</sequence>
<feature type="compositionally biased region" description="Polar residues" evidence="5">
    <location>
        <begin position="1"/>
        <end position="12"/>
    </location>
</feature>
<feature type="region of interest" description="Disordered" evidence="5">
    <location>
        <begin position="180"/>
        <end position="209"/>
    </location>
</feature>
<evidence type="ECO:0000256" key="3">
    <source>
        <dbReference type="ARBA" id="ARBA00022989"/>
    </source>
</evidence>
<evidence type="ECO:0000259" key="7">
    <source>
        <dbReference type="Pfam" id="PF02656"/>
    </source>
</evidence>
<comment type="subcellular location">
    <subcellularLocation>
        <location evidence="1">Endomembrane system</location>
        <topology evidence="1">Multi-pass membrane protein</topology>
    </subcellularLocation>
</comment>
<dbReference type="PANTHER" id="PTHR46140">
    <property type="entry name" value="VACUOLAR TRANSPORTER CHAPERONE 1-RELATED"/>
    <property type="match status" value="1"/>
</dbReference>
<feature type="compositionally biased region" description="Polar residues" evidence="5">
    <location>
        <begin position="61"/>
        <end position="80"/>
    </location>
</feature>
<evidence type="ECO:0000256" key="4">
    <source>
        <dbReference type="ARBA" id="ARBA00023136"/>
    </source>
</evidence>
<evidence type="ECO:0000256" key="2">
    <source>
        <dbReference type="ARBA" id="ARBA00022692"/>
    </source>
</evidence>
<dbReference type="InterPro" id="IPR051572">
    <property type="entry name" value="VTC_Complex_Subunit"/>
</dbReference>
<name>A0A9P5SLL7_9FUNG</name>
<feature type="compositionally biased region" description="Polar residues" evidence="5">
    <location>
        <begin position="243"/>
        <end position="253"/>
    </location>
</feature>
<proteinExistence type="predicted"/>